<dbReference type="STRING" id="471854.Dfer_3368"/>
<proteinExistence type="predicted"/>
<protein>
    <recommendedName>
        <fullName evidence="3">Glycosyltransferase subfamily 4-like N-terminal domain-containing protein</fullName>
    </recommendedName>
</protein>
<dbReference type="AlphaFoldDB" id="C6VS58"/>
<accession>C6VS58</accession>
<evidence type="ECO:0000313" key="2">
    <source>
        <dbReference type="Proteomes" id="UP000002011"/>
    </source>
</evidence>
<organism evidence="1 2">
    <name type="scientific">Dyadobacter fermentans (strain ATCC 700827 / DSM 18053 / CIP 107007 / KCTC 52180 / NS114)</name>
    <dbReference type="NCBI Taxonomy" id="471854"/>
    <lineage>
        <taxon>Bacteria</taxon>
        <taxon>Pseudomonadati</taxon>
        <taxon>Bacteroidota</taxon>
        <taxon>Cytophagia</taxon>
        <taxon>Cytophagales</taxon>
        <taxon>Spirosomataceae</taxon>
        <taxon>Dyadobacter</taxon>
    </lineage>
</organism>
<reference evidence="1 2" key="1">
    <citation type="journal article" date="2009" name="Stand. Genomic Sci.">
        <title>Complete genome sequence of Dyadobacter fermentans type strain (NS114).</title>
        <authorList>
            <person name="Lang E."/>
            <person name="Lapidus A."/>
            <person name="Chertkov O."/>
            <person name="Brettin T."/>
            <person name="Detter J.C."/>
            <person name="Han C."/>
            <person name="Copeland A."/>
            <person name="Glavina Del Rio T."/>
            <person name="Nolan M."/>
            <person name="Chen F."/>
            <person name="Lucas S."/>
            <person name="Tice H."/>
            <person name="Cheng J.F."/>
            <person name="Land M."/>
            <person name="Hauser L."/>
            <person name="Chang Y.J."/>
            <person name="Jeffries C.D."/>
            <person name="Kopitz M."/>
            <person name="Bruce D."/>
            <person name="Goodwin L."/>
            <person name="Pitluck S."/>
            <person name="Ovchinnikova G."/>
            <person name="Pati A."/>
            <person name="Ivanova N."/>
            <person name="Mavrommatis K."/>
            <person name="Chen A."/>
            <person name="Palaniappan K."/>
            <person name="Chain P."/>
            <person name="Bristow J."/>
            <person name="Eisen J.A."/>
            <person name="Markowitz V."/>
            <person name="Hugenholtz P."/>
            <person name="Goker M."/>
            <person name="Rohde M."/>
            <person name="Kyrpides N.C."/>
            <person name="Klenk H.P."/>
        </authorList>
    </citation>
    <scope>NUCLEOTIDE SEQUENCE [LARGE SCALE GENOMIC DNA]</scope>
    <source>
        <strain evidence="2">ATCC 700827 / DSM 18053 / CIP 107007 / KCTC 52180 / NS114</strain>
    </source>
</reference>
<dbReference type="HOGENOM" id="CLU_009583_4_1_10"/>
<dbReference type="Gene3D" id="3.40.50.2000">
    <property type="entry name" value="Glycogen Phosphorylase B"/>
    <property type="match status" value="2"/>
</dbReference>
<keyword evidence="2" id="KW-1185">Reference proteome</keyword>
<evidence type="ECO:0000313" key="1">
    <source>
        <dbReference type="EMBL" id="ACT94579.1"/>
    </source>
</evidence>
<sequence>MASILIIGRIPPPVGGVAVHVKRLTDSLRRQGFPFEFYDYGKEPLFSLLLKILRHPVIHIHFSNPRAQLIFAVFCKLTFKKLIITYHGCWGRYGWLGNYAVRFSARLAHLPIVQEHTSLKQALRQNPRACEISTYIYDVHVEPLPAELQNEVWLLRTHYKAIFCTNAWNVTFDKYGREIYGISELIARFEGQPEFLLLISDPSGNYRSYIETSYPHIPGNVFFITGLHDFRSVLLHSDAFIRNTTTDGVSLSVHEARELGIAVLASAAVARPPFCYVFEDFSKTDLEKSLEEARRLITLPGEMNNTVAELTALYRSVLNVR</sequence>
<dbReference type="KEGG" id="dfe:Dfer_3368"/>
<gene>
    <name evidence="1" type="ordered locus">Dfer_3368</name>
</gene>
<dbReference type="SUPFAM" id="SSF53756">
    <property type="entry name" value="UDP-Glycosyltransferase/glycogen phosphorylase"/>
    <property type="match status" value="1"/>
</dbReference>
<evidence type="ECO:0008006" key="3">
    <source>
        <dbReference type="Google" id="ProtNLM"/>
    </source>
</evidence>
<dbReference type="Proteomes" id="UP000002011">
    <property type="component" value="Chromosome"/>
</dbReference>
<name>C6VS58_DYAFD</name>
<dbReference type="RefSeq" id="WP_015812823.1">
    <property type="nucleotide sequence ID" value="NC_013037.1"/>
</dbReference>
<dbReference type="OrthoDB" id="798298at2"/>
<dbReference type="eggNOG" id="COG0438">
    <property type="taxonomic scope" value="Bacteria"/>
</dbReference>
<dbReference type="EMBL" id="CP001619">
    <property type="protein sequence ID" value="ACT94579.1"/>
    <property type="molecule type" value="Genomic_DNA"/>
</dbReference>